<keyword evidence="3" id="KW-0106">Calcium</keyword>
<dbReference type="SUPFAM" id="SSF56496">
    <property type="entry name" value="Fibrinogen C-terminal domain-like"/>
    <property type="match status" value="1"/>
</dbReference>
<dbReference type="InterPro" id="IPR014716">
    <property type="entry name" value="Fibrinogen_a/b/g_C_1"/>
</dbReference>
<dbReference type="GO" id="GO:0070492">
    <property type="term" value="F:oligosaccharide binding"/>
    <property type="evidence" value="ECO:0007669"/>
    <property type="project" value="TreeGrafter"/>
</dbReference>
<evidence type="ECO:0000256" key="1">
    <source>
        <dbReference type="ARBA" id="ARBA00022723"/>
    </source>
</evidence>
<dbReference type="EMBL" id="CAADFU010000063">
    <property type="protein sequence ID" value="VFK45894.1"/>
    <property type="molecule type" value="Genomic_DNA"/>
</dbReference>
<dbReference type="PROSITE" id="PS51406">
    <property type="entry name" value="FIBRINOGEN_C_2"/>
    <property type="match status" value="1"/>
</dbReference>
<dbReference type="InterPro" id="IPR002181">
    <property type="entry name" value="Fibrinogen_a/b/g_C_dom"/>
</dbReference>
<gene>
    <name evidence="8" type="ORF">BECKSD772E_GA0070983_10634</name>
    <name evidence="7" type="ORF">BECKSD772F_GA0070984_10605</name>
</gene>
<dbReference type="Gene3D" id="3.90.215.10">
    <property type="entry name" value="Gamma Fibrinogen, chain A, domain 1"/>
    <property type="match status" value="1"/>
</dbReference>
<keyword evidence="4" id="KW-1015">Disulfide bond</keyword>
<dbReference type="GO" id="GO:0005615">
    <property type="term" value="C:extracellular space"/>
    <property type="evidence" value="ECO:0007669"/>
    <property type="project" value="TreeGrafter"/>
</dbReference>
<evidence type="ECO:0000256" key="5">
    <source>
        <dbReference type="SAM" id="SignalP"/>
    </source>
</evidence>
<evidence type="ECO:0000313" key="7">
    <source>
        <dbReference type="EMBL" id="VFK40430.1"/>
    </source>
</evidence>
<proteinExistence type="predicted"/>
<evidence type="ECO:0000259" key="6">
    <source>
        <dbReference type="PROSITE" id="PS51406"/>
    </source>
</evidence>
<dbReference type="AlphaFoldDB" id="A0A450YFW2"/>
<dbReference type="PANTHER" id="PTHR16146:SF46">
    <property type="entry name" value="INTELECTIN-1A-RELATED"/>
    <property type="match status" value="1"/>
</dbReference>
<keyword evidence="5" id="KW-0732">Signal</keyword>
<organism evidence="7">
    <name type="scientific">Candidatus Kentrum sp. SD</name>
    <dbReference type="NCBI Taxonomy" id="2126332"/>
    <lineage>
        <taxon>Bacteria</taxon>
        <taxon>Pseudomonadati</taxon>
        <taxon>Pseudomonadota</taxon>
        <taxon>Gammaproteobacteria</taxon>
        <taxon>Candidatus Kentrum</taxon>
    </lineage>
</organism>
<dbReference type="NCBIfam" id="NF040941">
    <property type="entry name" value="GGGWT_bact"/>
    <property type="match status" value="1"/>
</dbReference>
<reference evidence="7" key="1">
    <citation type="submission" date="2019-02" db="EMBL/GenBank/DDBJ databases">
        <authorList>
            <person name="Gruber-Vodicka R. H."/>
            <person name="Seah K. B. B."/>
        </authorList>
    </citation>
    <scope>NUCLEOTIDE SEQUENCE</scope>
    <source>
        <strain evidence="8">BECK_S1320</strain>
        <strain evidence="7">BECK_S1321</strain>
    </source>
</reference>
<protein>
    <submittedName>
        <fullName evidence="7">Fibrinogen beta and gamma chains, C-terminal globular domain</fullName>
    </submittedName>
</protein>
<evidence type="ECO:0000256" key="3">
    <source>
        <dbReference type="ARBA" id="ARBA00022837"/>
    </source>
</evidence>
<sequence length="271" mass="29647">MKKIGLCCVGMLFSIGVLANTWDIPGGSGHNIRAFQVIGNKVFFVDGYGDLKVLKTNLAGGSTCKTIKDYYPLSASGVYEIDPDPEYTGPFEVYCDMKTDGGGWTEFGYITHLSNSIYGSQGVGSVDIGTPGIPGYSRKLNHLNKIVEDDFSIMIQYGDNEHRLIARNVKKNGSNIYVEPLTTITIGEHGFIGAYESAAIEGLSARHYLTYCATRGSCGATGKDFMNFSTHSVYPNADANVPCGFHYGGWKSNCSGRVVQTQKMRFFIRER</sequence>
<dbReference type="InterPro" id="IPR036056">
    <property type="entry name" value="Fibrinogen-like_C"/>
</dbReference>
<feature type="domain" description="Fibrinogen C-terminal" evidence="6">
    <location>
        <begin position="55"/>
        <end position="107"/>
    </location>
</feature>
<evidence type="ECO:0000256" key="2">
    <source>
        <dbReference type="ARBA" id="ARBA00022734"/>
    </source>
</evidence>
<keyword evidence="1" id="KW-0479">Metal-binding</keyword>
<feature type="chain" id="PRO_5033432727" evidence="5">
    <location>
        <begin position="20"/>
        <end position="271"/>
    </location>
</feature>
<dbReference type="GO" id="GO:0046872">
    <property type="term" value="F:metal ion binding"/>
    <property type="evidence" value="ECO:0007669"/>
    <property type="project" value="UniProtKB-KW"/>
</dbReference>
<accession>A0A450YFW2</accession>
<keyword evidence="2" id="KW-0430">Lectin</keyword>
<evidence type="ECO:0000256" key="4">
    <source>
        <dbReference type="ARBA" id="ARBA00023157"/>
    </source>
</evidence>
<dbReference type="PANTHER" id="PTHR16146">
    <property type="entry name" value="INTELECTIN"/>
    <property type="match status" value="1"/>
</dbReference>
<evidence type="ECO:0000313" key="8">
    <source>
        <dbReference type="EMBL" id="VFK45894.1"/>
    </source>
</evidence>
<name>A0A450YFW2_9GAMM</name>
<dbReference type="EMBL" id="CAADFR010000060">
    <property type="protein sequence ID" value="VFK40430.1"/>
    <property type="molecule type" value="Genomic_DNA"/>
</dbReference>
<feature type="signal peptide" evidence="5">
    <location>
        <begin position="1"/>
        <end position="19"/>
    </location>
</feature>
<dbReference type="Pfam" id="PF00147">
    <property type="entry name" value="Fibrinogen_C"/>
    <property type="match status" value="1"/>
</dbReference>